<feature type="region of interest" description="Disordered" evidence="5">
    <location>
        <begin position="251"/>
        <end position="284"/>
    </location>
</feature>
<comment type="cofactor">
    <cofactor evidence="1">
        <name>Zn(2+)</name>
        <dbReference type="ChEBI" id="CHEBI:29105"/>
    </cofactor>
</comment>
<dbReference type="Gene3D" id="3.60.15.10">
    <property type="entry name" value="Ribonuclease Z/Hydroxyacylglutathione hydrolase-like"/>
    <property type="match status" value="1"/>
</dbReference>
<dbReference type="OrthoDB" id="449487at2759"/>
<evidence type="ECO:0000259" key="7">
    <source>
        <dbReference type="SMART" id="SM00849"/>
    </source>
</evidence>
<comment type="caution">
    <text evidence="8">The sequence shown here is derived from an EMBL/GenBank/DDBJ whole genome shotgun (WGS) entry which is preliminary data.</text>
</comment>
<dbReference type="InterPro" id="IPR051453">
    <property type="entry name" value="MBL_Glyoxalase_II"/>
</dbReference>
<dbReference type="Proteomes" id="UP000325902">
    <property type="component" value="Unassembled WGS sequence"/>
</dbReference>
<dbReference type="GO" id="GO:0046872">
    <property type="term" value="F:metal ion binding"/>
    <property type="evidence" value="ECO:0007669"/>
    <property type="project" value="UniProtKB-KW"/>
</dbReference>
<name>A0A5N5D0H8_9PEZI</name>
<evidence type="ECO:0000256" key="5">
    <source>
        <dbReference type="SAM" id="MobiDB-lite"/>
    </source>
</evidence>
<keyword evidence="6" id="KW-0732">Signal</keyword>
<evidence type="ECO:0000313" key="9">
    <source>
        <dbReference type="Proteomes" id="UP000325902"/>
    </source>
</evidence>
<evidence type="ECO:0000256" key="2">
    <source>
        <dbReference type="ARBA" id="ARBA00022723"/>
    </source>
</evidence>
<feature type="signal peptide" evidence="6">
    <location>
        <begin position="1"/>
        <end position="20"/>
    </location>
</feature>
<dbReference type="InterPro" id="IPR001279">
    <property type="entry name" value="Metallo-B-lactamas"/>
</dbReference>
<feature type="domain" description="Metallo-beta-lactamase" evidence="7">
    <location>
        <begin position="100"/>
        <end position="308"/>
    </location>
</feature>
<evidence type="ECO:0000256" key="4">
    <source>
        <dbReference type="ARBA" id="ARBA00022833"/>
    </source>
</evidence>
<proteinExistence type="predicted"/>
<dbReference type="GO" id="GO:0016787">
    <property type="term" value="F:hydrolase activity"/>
    <property type="evidence" value="ECO:0007669"/>
    <property type="project" value="UniProtKB-KW"/>
</dbReference>
<organism evidence="8 9">
    <name type="scientific">Lasiodiplodia theobromae</name>
    <dbReference type="NCBI Taxonomy" id="45133"/>
    <lineage>
        <taxon>Eukaryota</taxon>
        <taxon>Fungi</taxon>
        <taxon>Dikarya</taxon>
        <taxon>Ascomycota</taxon>
        <taxon>Pezizomycotina</taxon>
        <taxon>Dothideomycetes</taxon>
        <taxon>Dothideomycetes incertae sedis</taxon>
        <taxon>Botryosphaeriales</taxon>
        <taxon>Botryosphaeriaceae</taxon>
        <taxon>Lasiodiplodia</taxon>
    </lineage>
</organism>
<keyword evidence="9" id="KW-1185">Reference proteome</keyword>
<dbReference type="CDD" id="cd16280">
    <property type="entry name" value="metallo-hydrolase-like_MBL-fold"/>
    <property type="match status" value="1"/>
</dbReference>
<protein>
    <submittedName>
        <fullName evidence="8">Hydroxyacylglutathione hydrolase GloC</fullName>
    </submittedName>
</protein>
<accession>A0A5N5D0H8</accession>
<dbReference type="InterPro" id="IPR036866">
    <property type="entry name" value="RibonucZ/Hydroxyglut_hydro"/>
</dbReference>
<gene>
    <name evidence="8" type="primary">gloC</name>
    <name evidence="8" type="ORF">DBV05_g10346</name>
</gene>
<evidence type="ECO:0000313" key="8">
    <source>
        <dbReference type="EMBL" id="KAB2570972.1"/>
    </source>
</evidence>
<dbReference type="SUPFAM" id="SSF56281">
    <property type="entry name" value="Metallo-hydrolase/oxidoreductase"/>
    <property type="match status" value="1"/>
</dbReference>
<feature type="chain" id="PRO_5024919070" evidence="6">
    <location>
        <begin position="21"/>
        <end position="363"/>
    </location>
</feature>
<keyword evidence="4" id="KW-0862">Zinc</keyword>
<evidence type="ECO:0000256" key="3">
    <source>
        <dbReference type="ARBA" id="ARBA00022801"/>
    </source>
</evidence>
<dbReference type="PANTHER" id="PTHR46233">
    <property type="entry name" value="HYDROXYACYLGLUTATHIONE HYDROLASE GLOC"/>
    <property type="match status" value="1"/>
</dbReference>
<evidence type="ECO:0000256" key="1">
    <source>
        <dbReference type="ARBA" id="ARBA00001947"/>
    </source>
</evidence>
<dbReference type="SMART" id="SM00849">
    <property type="entry name" value="Lactamase_B"/>
    <property type="match status" value="1"/>
</dbReference>
<sequence length="363" mass="38138">MPRLTLTPTLTLLLAPLTTAQFTPVTQFFNTTTFPHAQPANVTHHLTTALSLASTSGPLYTYFLSLCIAQPVYPALFIPPSGFVAPFSPFSSLFFLGNSFVSSWAYDTGPAGGLVVIDALSSPDEVDAVLLPGLAAFGYAGEDVKHVVLTHEHFDHYGGARVLQERFGAAVYASARAWEGMEGLGPDAGLPAPPTRDRTLEDGQTLVVGDVAFEVVLTPGHTPGTLSLIFPVWEEGDEGAGSCADDGNGTVGGAKKGRGGRGTQHVAGLSGGTATPAGRAAREEKVRSQERFAAIARERGVDVLLSNHHVADGALWNADLLKYRAPGGPNPFVVGVDGFERYIRINAVSTRVIAAREGMGLDA</sequence>
<dbReference type="AlphaFoldDB" id="A0A5N5D0H8"/>
<reference evidence="8 9" key="1">
    <citation type="journal article" date="2019" name="Sci. Rep.">
        <title>A multi-omics analysis of the grapevine pathogen Lasiodiplodia theobromae reveals that temperature affects the expression of virulence- and pathogenicity-related genes.</title>
        <authorList>
            <person name="Felix C."/>
            <person name="Meneses R."/>
            <person name="Goncalves M.F.M."/>
            <person name="Tilleman L."/>
            <person name="Duarte A.S."/>
            <person name="Jorrin-Novo J.V."/>
            <person name="Van de Peer Y."/>
            <person name="Deforce D."/>
            <person name="Van Nieuwerburgh F."/>
            <person name="Esteves A.C."/>
            <person name="Alves A."/>
        </authorList>
    </citation>
    <scope>NUCLEOTIDE SEQUENCE [LARGE SCALE GENOMIC DNA]</scope>
    <source>
        <strain evidence="8 9">LA-SOL3</strain>
    </source>
</reference>
<keyword evidence="2" id="KW-0479">Metal-binding</keyword>
<keyword evidence="3 8" id="KW-0378">Hydrolase</keyword>
<dbReference type="Pfam" id="PF00753">
    <property type="entry name" value="Lactamase_B"/>
    <property type="match status" value="1"/>
</dbReference>
<dbReference type="PANTHER" id="PTHR46233:SF3">
    <property type="entry name" value="HYDROXYACYLGLUTATHIONE HYDROLASE GLOC"/>
    <property type="match status" value="1"/>
</dbReference>
<evidence type="ECO:0000256" key="6">
    <source>
        <dbReference type="SAM" id="SignalP"/>
    </source>
</evidence>
<dbReference type="EMBL" id="VCHE01000115">
    <property type="protein sequence ID" value="KAB2570972.1"/>
    <property type="molecule type" value="Genomic_DNA"/>
</dbReference>